<gene>
    <name evidence="2" type="ORF">mRhiFer1_009313</name>
</gene>
<comment type="caution">
    <text evidence="2">The sequence shown here is derived from an EMBL/GenBank/DDBJ whole genome shotgun (WGS) entry which is preliminary data.</text>
</comment>
<protein>
    <submittedName>
        <fullName evidence="2">Uncharacterized protein</fullName>
    </submittedName>
</protein>
<name>A0A7J7RY45_RHIFE</name>
<evidence type="ECO:0000313" key="3">
    <source>
        <dbReference type="Proteomes" id="UP000585614"/>
    </source>
</evidence>
<feature type="compositionally biased region" description="Polar residues" evidence="1">
    <location>
        <begin position="107"/>
        <end position="124"/>
    </location>
</feature>
<feature type="region of interest" description="Disordered" evidence="1">
    <location>
        <begin position="37"/>
        <end position="66"/>
    </location>
</feature>
<sequence length="185" mass="19763">MLPPSPPPPTHCFPGLHPHPATAPGVFTTWNNRGLEWGGTAAGRRGYRAGPPPEGSPKTTQHQQEKLQIRQKWGHHSKVLIYRHCISSREVGGQMGQAWVRGGQVGQPRTSKGRQSLHPTSTHIPSPPLVTKALQGAPGGEEFPLGIPRERGSPVQPCFSAGIGATCLSLVGHEGNNELKCAARP</sequence>
<dbReference type="EMBL" id="JACAGC010000024">
    <property type="protein sequence ID" value="KAF6280934.1"/>
    <property type="molecule type" value="Genomic_DNA"/>
</dbReference>
<proteinExistence type="predicted"/>
<dbReference type="AlphaFoldDB" id="A0A7J7RY45"/>
<evidence type="ECO:0000256" key="1">
    <source>
        <dbReference type="SAM" id="MobiDB-lite"/>
    </source>
</evidence>
<dbReference type="Proteomes" id="UP000585614">
    <property type="component" value="Unassembled WGS sequence"/>
</dbReference>
<accession>A0A7J7RY45</accession>
<feature type="region of interest" description="Disordered" evidence="1">
    <location>
        <begin position="103"/>
        <end position="129"/>
    </location>
</feature>
<reference evidence="2 3" key="1">
    <citation type="journal article" date="2020" name="Nature">
        <title>Six reference-quality genomes reveal evolution of bat adaptations.</title>
        <authorList>
            <person name="Jebb D."/>
            <person name="Huang Z."/>
            <person name="Pippel M."/>
            <person name="Hughes G.M."/>
            <person name="Lavrichenko K."/>
            <person name="Devanna P."/>
            <person name="Winkler S."/>
            <person name="Jermiin L.S."/>
            <person name="Skirmuntt E.C."/>
            <person name="Katzourakis A."/>
            <person name="Burkitt-Gray L."/>
            <person name="Ray D.A."/>
            <person name="Sullivan K.A.M."/>
            <person name="Roscito J.G."/>
            <person name="Kirilenko B.M."/>
            <person name="Davalos L.M."/>
            <person name="Corthals A.P."/>
            <person name="Power M.L."/>
            <person name="Jones G."/>
            <person name="Ransome R.D."/>
            <person name="Dechmann D.K.N."/>
            <person name="Locatelli A.G."/>
            <person name="Puechmaille S.J."/>
            <person name="Fedrigo O."/>
            <person name="Jarvis E.D."/>
            <person name="Hiller M."/>
            <person name="Vernes S.C."/>
            <person name="Myers E.W."/>
            <person name="Teeling E.C."/>
        </authorList>
    </citation>
    <scope>NUCLEOTIDE SEQUENCE [LARGE SCALE GENOMIC DNA]</scope>
    <source>
        <strain evidence="2">MRhiFer1</strain>
        <tissue evidence="2">Lung</tissue>
    </source>
</reference>
<organism evidence="2 3">
    <name type="scientific">Rhinolophus ferrumequinum</name>
    <name type="common">Greater horseshoe bat</name>
    <dbReference type="NCBI Taxonomy" id="59479"/>
    <lineage>
        <taxon>Eukaryota</taxon>
        <taxon>Metazoa</taxon>
        <taxon>Chordata</taxon>
        <taxon>Craniata</taxon>
        <taxon>Vertebrata</taxon>
        <taxon>Euteleostomi</taxon>
        <taxon>Mammalia</taxon>
        <taxon>Eutheria</taxon>
        <taxon>Laurasiatheria</taxon>
        <taxon>Chiroptera</taxon>
        <taxon>Yinpterochiroptera</taxon>
        <taxon>Rhinolophoidea</taxon>
        <taxon>Rhinolophidae</taxon>
        <taxon>Rhinolophinae</taxon>
        <taxon>Rhinolophus</taxon>
    </lineage>
</organism>
<evidence type="ECO:0000313" key="2">
    <source>
        <dbReference type="EMBL" id="KAF6280934.1"/>
    </source>
</evidence>